<dbReference type="EMBL" id="CP127295">
    <property type="protein sequence ID" value="WIY03914.1"/>
    <property type="molecule type" value="Genomic_DNA"/>
</dbReference>
<gene>
    <name evidence="2" type="ORF">QRX60_08700</name>
</gene>
<dbReference type="RefSeq" id="WP_286000260.1">
    <property type="nucleotide sequence ID" value="NZ_CP127295.1"/>
</dbReference>
<evidence type="ECO:0008006" key="4">
    <source>
        <dbReference type="Google" id="ProtNLM"/>
    </source>
</evidence>
<feature type="transmembrane region" description="Helical" evidence="1">
    <location>
        <begin position="113"/>
        <end position="134"/>
    </location>
</feature>
<evidence type="ECO:0000256" key="1">
    <source>
        <dbReference type="SAM" id="Phobius"/>
    </source>
</evidence>
<sequence>MSTKGERVRRVGWWATLGVASLLTVMCVCLLFAAIRNDGAIEAQLGTANATVDSVAFDRTIIHFETPDGIVHSPANGVLYPDGLAAGQLVRIEYDASDPELARVAGRSATLTLLPLGSFVLFTWLVAGPLLWWIRRVDKRAVPPAPATSSA</sequence>
<name>A0A9Y2NJE8_9PSEU</name>
<dbReference type="KEGG" id="amog:QRX60_08700"/>
<feature type="transmembrane region" description="Helical" evidence="1">
    <location>
        <begin position="12"/>
        <end position="35"/>
    </location>
</feature>
<organism evidence="2 3">
    <name type="scientific">Amycolatopsis mongoliensis</name>
    <dbReference type="NCBI Taxonomy" id="715475"/>
    <lineage>
        <taxon>Bacteria</taxon>
        <taxon>Bacillati</taxon>
        <taxon>Actinomycetota</taxon>
        <taxon>Actinomycetes</taxon>
        <taxon>Pseudonocardiales</taxon>
        <taxon>Pseudonocardiaceae</taxon>
        <taxon>Amycolatopsis</taxon>
    </lineage>
</organism>
<keyword evidence="1" id="KW-0472">Membrane</keyword>
<accession>A0A9Y2NJE8</accession>
<evidence type="ECO:0000313" key="3">
    <source>
        <dbReference type="Proteomes" id="UP001239397"/>
    </source>
</evidence>
<proteinExistence type="predicted"/>
<dbReference type="Proteomes" id="UP001239397">
    <property type="component" value="Chromosome"/>
</dbReference>
<keyword evidence="1" id="KW-0812">Transmembrane</keyword>
<dbReference type="AlphaFoldDB" id="A0A9Y2NJE8"/>
<keyword evidence="3" id="KW-1185">Reference proteome</keyword>
<evidence type="ECO:0000313" key="2">
    <source>
        <dbReference type="EMBL" id="WIY03914.1"/>
    </source>
</evidence>
<protein>
    <recommendedName>
        <fullName evidence="4">DUF3592 domain-containing protein</fullName>
    </recommendedName>
</protein>
<reference evidence="2 3" key="1">
    <citation type="submission" date="2023-06" db="EMBL/GenBank/DDBJ databases">
        <authorList>
            <person name="Oyuntsetseg B."/>
            <person name="Kim S.B."/>
        </authorList>
    </citation>
    <scope>NUCLEOTIDE SEQUENCE [LARGE SCALE GENOMIC DNA]</scope>
    <source>
        <strain evidence="2 3">4-36</strain>
    </source>
</reference>
<keyword evidence="1" id="KW-1133">Transmembrane helix</keyword>